<dbReference type="RefSeq" id="WP_210002319.1">
    <property type="nucleotide sequence ID" value="NZ_BAAAJY010000004.1"/>
</dbReference>
<feature type="domain" description="Chitin-binding type-3" evidence="3">
    <location>
        <begin position="388"/>
        <end position="436"/>
    </location>
</feature>
<evidence type="ECO:0000256" key="2">
    <source>
        <dbReference type="SAM" id="Phobius"/>
    </source>
</evidence>
<keyword evidence="2" id="KW-0812">Transmembrane</keyword>
<dbReference type="CDD" id="cd06543">
    <property type="entry name" value="GH18_PF-ChiA-like"/>
    <property type="match status" value="1"/>
</dbReference>
<evidence type="ECO:0000259" key="3">
    <source>
        <dbReference type="SMART" id="SM00495"/>
    </source>
</evidence>
<organism evidence="4 5">
    <name type="scientific">Paeniglutamicibacter kerguelensis</name>
    <dbReference type="NCBI Taxonomy" id="254788"/>
    <lineage>
        <taxon>Bacteria</taxon>
        <taxon>Bacillati</taxon>
        <taxon>Actinomycetota</taxon>
        <taxon>Actinomycetes</taxon>
        <taxon>Micrococcales</taxon>
        <taxon>Micrococcaceae</taxon>
        <taxon>Paeniglutamicibacter</taxon>
    </lineage>
</organism>
<accession>A0ABS4XJG0</accession>
<dbReference type="SUPFAM" id="SSF51445">
    <property type="entry name" value="(Trans)glycosidases"/>
    <property type="match status" value="1"/>
</dbReference>
<dbReference type="InterPro" id="IPR052750">
    <property type="entry name" value="GH18_Chitinase"/>
</dbReference>
<keyword evidence="5" id="KW-1185">Reference proteome</keyword>
<dbReference type="PANTHER" id="PTHR42976">
    <property type="entry name" value="BIFUNCTIONAL CHITINASE/LYSOZYME-RELATED"/>
    <property type="match status" value="1"/>
</dbReference>
<dbReference type="Pfam" id="PF02839">
    <property type="entry name" value="CBM_5_12"/>
    <property type="match status" value="1"/>
</dbReference>
<dbReference type="PANTHER" id="PTHR42976:SF1">
    <property type="entry name" value="GH18 DOMAIN-CONTAINING PROTEIN-RELATED"/>
    <property type="match status" value="1"/>
</dbReference>
<keyword evidence="1 4" id="KW-0378">Hydrolase</keyword>
<sequence>MSRIDGRRLSWGRVLFVAAVIGATIWAGLHYWTSNRDAARAAESGHWFGAYIDATSTPFYPIAEDVGKHERVVLGFAVANPKHPCAPSWGGYYSMDAANETFDLDRQVARVREQGGEVVISTGGLLNDELATACTDRKKVVAGYEGLLKRYQSTTLDLDVEGNDLEDIASGLRRASAVAAVQQRAAADGRRVEVWVTLPVDTGGLTASGLGEVHRLLDGGVDLAGINLMTMNFGETRGANQSMAAASEQAAKSAHGQLLDLYKGLGKVTGEQTMWSKIGLTPMIGQNDLRGEIFTVEDAVSLHAFAMANGVGRISMWSANRDAGCGPNMPESERVSNNCSGTDQAKGEFGMLLSSGVGSASWSTEPRPSAVPVPEETAIVDDPAKSPFPVWNPDAAYPESERVVWRGNVYEAKWWTQGDTPDQPVADVVATPWLLIGPVLPGDKPAPVPTVPTGLYPKWSASTVYNKSDRIIFDGRVFESKWWNQGESPEAALQGAVNSPWLRLSNAQLKKLLDAPVSKYP</sequence>
<reference evidence="4 5" key="1">
    <citation type="submission" date="2021-03" db="EMBL/GenBank/DDBJ databases">
        <title>Sequencing the genomes of 1000 actinobacteria strains.</title>
        <authorList>
            <person name="Klenk H.-P."/>
        </authorList>
    </citation>
    <scope>NUCLEOTIDE SEQUENCE [LARGE SCALE GENOMIC DNA]</scope>
    <source>
        <strain evidence="4 5">DSM 15797</strain>
    </source>
</reference>
<gene>
    <name evidence="4" type="ORF">JOF47_004168</name>
</gene>
<evidence type="ECO:0000313" key="4">
    <source>
        <dbReference type="EMBL" id="MBP2388595.1"/>
    </source>
</evidence>
<feature type="domain" description="Chitin-binding type-3" evidence="3">
    <location>
        <begin position="456"/>
        <end position="504"/>
    </location>
</feature>
<dbReference type="EC" id="3.2.1.14" evidence="4"/>
<dbReference type="SMART" id="SM00495">
    <property type="entry name" value="ChtBD3"/>
    <property type="match status" value="2"/>
</dbReference>
<name>A0ABS4XJG0_9MICC</name>
<dbReference type="InterPro" id="IPR036573">
    <property type="entry name" value="CBM_sf_5/12"/>
</dbReference>
<dbReference type="CDD" id="cd12215">
    <property type="entry name" value="ChiC_BD"/>
    <property type="match status" value="2"/>
</dbReference>
<dbReference type="Gene3D" id="3.20.20.80">
    <property type="entry name" value="Glycosidases"/>
    <property type="match status" value="1"/>
</dbReference>
<proteinExistence type="predicted"/>
<keyword evidence="2" id="KW-0472">Membrane</keyword>
<evidence type="ECO:0000313" key="5">
    <source>
        <dbReference type="Proteomes" id="UP001296993"/>
    </source>
</evidence>
<protein>
    <submittedName>
        <fullName evidence="4">Chitinase</fullName>
        <ecNumber evidence="4">3.2.1.14</ecNumber>
    </submittedName>
</protein>
<evidence type="ECO:0000256" key="1">
    <source>
        <dbReference type="ARBA" id="ARBA00022801"/>
    </source>
</evidence>
<keyword evidence="2" id="KW-1133">Transmembrane helix</keyword>
<dbReference type="Proteomes" id="UP001296993">
    <property type="component" value="Unassembled WGS sequence"/>
</dbReference>
<keyword evidence="4" id="KW-0326">Glycosidase</keyword>
<dbReference type="SUPFAM" id="SSF51055">
    <property type="entry name" value="Carbohydrate binding domain"/>
    <property type="match status" value="2"/>
</dbReference>
<dbReference type="Gene3D" id="2.10.10.20">
    <property type="entry name" value="Carbohydrate-binding module superfamily 5/12"/>
    <property type="match status" value="2"/>
</dbReference>
<dbReference type="GO" id="GO:0008843">
    <property type="term" value="F:endochitinase activity"/>
    <property type="evidence" value="ECO:0007669"/>
    <property type="project" value="UniProtKB-EC"/>
</dbReference>
<dbReference type="EMBL" id="JAGIOF010000004">
    <property type="protein sequence ID" value="MBP2388595.1"/>
    <property type="molecule type" value="Genomic_DNA"/>
</dbReference>
<dbReference type="InterPro" id="IPR003610">
    <property type="entry name" value="CBM5/12"/>
</dbReference>
<comment type="caution">
    <text evidence="4">The sequence shown here is derived from an EMBL/GenBank/DDBJ whole genome shotgun (WGS) entry which is preliminary data.</text>
</comment>
<dbReference type="InterPro" id="IPR017853">
    <property type="entry name" value="GH"/>
</dbReference>
<feature type="transmembrane region" description="Helical" evidence="2">
    <location>
        <begin position="12"/>
        <end position="32"/>
    </location>
</feature>